<gene>
    <name evidence="1" type="ORF">RRG08_039855</name>
</gene>
<name>A0AAE1DNE3_9GAST</name>
<dbReference type="AlphaFoldDB" id="A0AAE1DNE3"/>
<organism evidence="1 2">
    <name type="scientific">Elysia crispata</name>
    <name type="common">lettuce slug</name>
    <dbReference type="NCBI Taxonomy" id="231223"/>
    <lineage>
        <taxon>Eukaryota</taxon>
        <taxon>Metazoa</taxon>
        <taxon>Spiralia</taxon>
        <taxon>Lophotrochozoa</taxon>
        <taxon>Mollusca</taxon>
        <taxon>Gastropoda</taxon>
        <taxon>Heterobranchia</taxon>
        <taxon>Euthyneura</taxon>
        <taxon>Panpulmonata</taxon>
        <taxon>Sacoglossa</taxon>
        <taxon>Placobranchoidea</taxon>
        <taxon>Plakobranchidae</taxon>
        <taxon>Elysia</taxon>
    </lineage>
</organism>
<protein>
    <submittedName>
        <fullName evidence="1">Uncharacterized protein</fullName>
    </submittedName>
</protein>
<dbReference type="EMBL" id="JAWDGP010003233">
    <property type="protein sequence ID" value="KAK3776265.1"/>
    <property type="molecule type" value="Genomic_DNA"/>
</dbReference>
<comment type="caution">
    <text evidence="1">The sequence shown here is derived from an EMBL/GenBank/DDBJ whole genome shotgun (WGS) entry which is preliminary data.</text>
</comment>
<sequence length="109" mass="12301">MSEPTSSWCRLCNARSTASCSTDHKKQNITPDWMDRWAMGKTETSIDLQTHNLPPTQGQHQLSHQEKTNAQFFSFAQNILVRSLSIHNTTTASANLCAKGTTLRRILRI</sequence>
<dbReference type="Proteomes" id="UP001283361">
    <property type="component" value="Unassembled WGS sequence"/>
</dbReference>
<proteinExistence type="predicted"/>
<accession>A0AAE1DNE3</accession>
<evidence type="ECO:0000313" key="2">
    <source>
        <dbReference type="Proteomes" id="UP001283361"/>
    </source>
</evidence>
<reference evidence="1" key="1">
    <citation type="journal article" date="2023" name="G3 (Bethesda)">
        <title>A reference genome for the long-term kleptoplast-retaining sea slug Elysia crispata morphotype clarki.</title>
        <authorList>
            <person name="Eastman K.E."/>
            <person name="Pendleton A.L."/>
            <person name="Shaikh M.A."/>
            <person name="Suttiyut T."/>
            <person name="Ogas R."/>
            <person name="Tomko P."/>
            <person name="Gavelis G."/>
            <person name="Widhalm J.R."/>
            <person name="Wisecaver J.H."/>
        </authorList>
    </citation>
    <scope>NUCLEOTIDE SEQUENCE</scope>
    <source>
        <strain evidence="1">ECLA1</strain>
    </source>
</reference>
<evidence type="ECO:0000313" key="1">
    <source>
        <dbReference type="EMBL" id="KAK3776265.1"/>
    </source>
</evidence>
<keyword evidence="2" id="KW-1185">Reference proteome</keyword>